<organism evidence="6 7">
    <name type="scientific">Streptomyces omiyaensis</name>
    <dbReference type="NCBI Taxonomy" id="68247"/>
    <lineage>
        <taxon>Bacteria</taxon>
        <taxon>Bacillati</taxon>
        <taxon>Actinomycetota</taxon>
        <taxon>Actinomycetes</taxon>
        <taxon>Kitasatosporales</taxon>
        <taxon>Streptomycetaceae</taxon>
        <taxon>Streptomyces</taxon>
    </lineage>
</organism>
<dbReference type="InterPro" id="IPR042099">
    <property type="entry name" value="ANL_N_sf"/>
</dbReference>
<keyword evidence="3" id="KW-0597">Phosphoprotein</keyword>
<dbReference type="Proteomes" id="UP001604282">
    <property type="component" value="Unassembled WGS sequence"/>
</dbReference>
<dbReference type="InterPro" id="IPR020845">
    <property type="entry name" value="AMP-binding_CS"/>
</dbReference>
<comment type="caution">
    <text evidence="6">The sequence shown here is derived from an EMBL/GenBank/DDBJ whole genome shotgun (WGS) entry which is preliminary data.</text>
</comment>
<evidence type="ECO:0000313" key="7">
    <source>
        <dbReference type="Proteomes" id="UP001604282"/>
    </source>
</evidence>
<dbReference type="Gene3D" id="3.30.559.10">
    <property type="entry name" value="Chloramphenicol acetyltransferase-like domain"/>
    <property type="match status" value="1"/>
</dbReference>
<dbReference type="Pfam" id="PF13193">
    <property type="entry name" value="AMP-binding_C"/>
    <property type="match status" value="1"/>
</dbReference>
<reference evidence="6 7" key="1">
    <citation type="submission" date="2024-10" db="EMBL/GenBank/DDBJ databases">
        <title>The Natural Products Discovery Center: Release of the First 8490 Sequenced Strains for Exploring Actinobacteria Biosynthetic Diversity.</title>
        <authorList>
            <person name="Kalkreuter E."/>
            <person name="Kautsar S.A."/>
            <person name="Yang D."/>
            <person name="Bader C.D."/>
            <person name="Teijaro C.N."/>
            <person name="Fluegel L."/>
            <person name="Davis C.M."/>
            <person name="Simpson J.R."/>
            <person name="Lauterbach L."/>
            <person name="Steele A.D."/>
            <person name="Gui C."/>
            <person name="Meng S."/>
            <person name="Li G."/>
            <person name="Viehrig K."/>
            <person name="Ye F."/>
            <person name="Su P."/>
            <person name="Kiefer A.F."/>
            <person name="Nichols A."/>
            <person name="Cepeda A.J."/>
            <person name="Yan W."/>
            <person name="Fan B."/>
            <person name="Jiang Y."/>
            <person name="Adhikari A."/>
            <person name="Zheng C.-J."/>
            <person name="Schuster L."/>
            <person name="Cowan T.M."/>
            <person name="Smanski M.J."/>
            <person name="Chevrette M.G."/>
            <person name="De Carvalho L.P.S."/>
            <person name="Shen B."/>
        </authorList>
    </citation>
    <scope>NUCLEOTIDE SEQUENCE [LARGE SCALE GENOMIC DNA]</scope>
    <source>
        <strain evidence="6 7">NPDC048229</strain>
    </source>
</reference>
<dbReference type="PROSITE" id="PS00012">
    <property type="entry name" value="PHOSPHOPANTETHEINE"/>
    <property type="match status" value="1"/>
</dbReference>
<proteinExistence type="predicted"/>
<dbReference type="Pfam" id="PF00668">
    <property type="entry name" value="Condensation"/>
    <property type="match status" value="1"/>
</dbReference>
<dbReference type="Gene3D" id="1.10.1200.10">
    <property type="entry name" value="ACP-like"/>
    <property type="match status" value="1"/>
</dbReference>
<dbReference type="SUPFAM" id="SSF47336">
    <property type="entry name" value="ACP-like"/>
    <property type="match status" value="1"/>
</dbReference>
<dbReference type="PANTHER" id="PTHR45527">
    <property type="entry name" value="NONRIBOSOMAL PEPTIDE SYNTHETASE"/>
    <property type="match status" value="1"/>
</dbReference>
<dbReference type="SUPFAM" id="SSF52777">
    <property type="entry name" value="CoA-dependent acyltransferases"/>
    <property type="match status" value="2"/>
</dbReference>
<dbReference type="InterPro" id="IPR000873">
    <property type="entry name" value="AMP-dep_synth/lig_dom"/>
</dbReference>
<feature type="region of interest" description="Disordered" evidence="4">
    <location>
        <begin position="1"/>
        <end position="30"/>
    </location>
</feature>
<gene>
    <name evidence="6" type="ORF">ACGFYS_12420</name>
</gene>
<dbReference type="PROSITE" id="PS00455">
    <property type="entry name" value="AMP_BINDING"/>
    <property type="match status" value="1"/>
</dbReference>
<dbReference type="PANTHER" id="PTHR45527:SF1">
    <property type="entry name" value="FATTY ACID SYNTHASE"/>
    <property type="match status" value="1"/>
</dbReference>
<dbReference type="InterPro" id="IPR036736">
    <property type="entry name" value="ACP-like_sf"/>
</dbReference>
<dbReference type="Gene3D" id="3.30.300.30">
    <property type="match status" value="1"/>
</dbReference>
<dbReference type="InterPro" id="IPR001242">
    <property type="entry name" value="Condensation_dom"/>
</dbReference>
<sequence length="1125" mass="118813">MTSPTTTTTTTPATATATPPTPAPAPAPIARHPLTDEQRRLWFLQQLDPGDAGFNMYLTRRWSGPLDARALGAALTRLTARHHVLRTRFAMEGEHPVQLVEPVRDVALDRVPVPDAAEESFTAACAPFVNAPFDLAERPPLRAVLVSAGEHEHALVLVVHHIVSDGWSFTVLWRELIALYREETGEAPAELAYLKLQFGDFAAAERNRLDGGAAEEAFAYWSGRLAGVGTLRMPLDHPRPAEPAHPAGFVDLALGAGQVAGIDALAREQRCTPFMVLLAAYQCVLARWSGCHDFAVGTPLAGRNETAHEDLLGYFSRTGVIRADLTGEPGFRTVLRRVRAATMAALTHQDVPVERLAAGLGLPVLPGAGPLHRAVFVHQSQYEPAGADGRAALPAGVRTADMDSGFARAKTDLLLDSWRTPDGGMTLSFCFDRELFERATVEALARRVRRLLARAVEDVDVPLHGDWLLSGEERSALLALGAGPAVAEDARPILRGFAEQVAARPGAPALACAGRVLSYAELDRASTELALRLGPVAGRAVGVRIDPSFELVVALLAVWKAGAGYLPLDPAHPAERRRLMLDEADAALLLTGDAPDEADGRESRPGESRAVDPEASARGVPVLRVPAPAAAALPEPSTPPPSPTAAGAEARLPGTDPGGLAYLLYTSGSTGTPKGVAVEHAALAERVRWMAGPEGYGLRPGDRIVQFASLGFDTHAEELWPALTAGACVVLLPGGGRTLPDLLRTGAGRAVTVLDLPTAYWQELVSLGDAVPWPPALRLVVLGGSEARADTVARWRERHGDAVRLVNTYGPTEATVIVTAGELGGAPAGGSGAGRRPPLGRPLPGVRLYVLDERGGLLPAGSEGELYIGGLGLARGYPARPGLTAEAFLPDPFADAPDGRMYRTGDRVRWCVDGQLEFLGRADDQVKIRGYRIEPAEIEAALAAHPAVGRAVVTVRDGRRLIAYAVPEQAAGRDAGAAPGADELREHLALRLPAFMVPEAVVLLDTLPLTSNGKLDAAALPDPAPAGAARRVAPRTEAEALVVGLWQEVLGVPEVGVLDDFLALGGDSLLVTRVAARIRADVGLDVSIRDVFESPTPAALAARIEALLIAEIDALSEEEAADRLG</sequence>
<evidence type="ECO:0000259" key="5">
    <source>
        <dbReference type="PROSITE" id="PS50075"/>
    </source>
</evidence>
<dbReference type="PROSITE" id="PS50075">
    <property type="entry name" value="CARRIER"/>
    <property type="match status" value="1"/>
</dbReference>
<dbReference type="Gene3D" id="3.40.50.12780">
    <property type="entry name" value="N-terminal domain of ligase-like"/>
    <property type="match status" value="1"/>
</dbReference>
<protein>
    <submittedName>
        <fullName evidence="6">Amino acid adenylation domain-containing protein</fullName>
    </submittedName>
</protein>
<dbReference type="RefSeq" id="WP_392881461.1">
    <property type="nucleotide sequence ID" value="NZ_JBICZW010000006.1"/>
</dbReference>
<dbReference type="InterPro" id="IPR006162">
    <property type="entry name" value="Ppantetheine_attach_site"/>
</dbReference>
<dbReference type="EMBL" id="JBICZW010000006">
    <property type="protein sequence ID" value="MFG3189740.1"/>
    <property type="molecule type" value="Genomic_DNA"/>
</dbReference>
<feature type="domain" description="Carrier" evidence="5">
    <location>
        <begin position="1033"/>
        <end position="1108"/>
    </location>
</feature>
<accession>A0ABW7BTL5</accession>
<dbReference type="InterPro" id="IPR025110">
    <property type="entry name" value="AMP-bd_C"/>
</dbReference>
<dbReference type="Gene3D" id="3.30.559.30">
    <property type="entry name" value="Nonribosomal peptide synthetase, condensation domain"/>
    <property type="match status" value="1"/>
</dbReference>
<feature type="compositionally biased region" description="Basic and acidic residues" evidence="4">
    <location>
        <begin position="598"/>
        <end position="612"/>
    </location>
</feature>
<dbReference type="InterPro" id="IPR009081">
    <property type="entry name" value="PP-bd_ACP"/>
</dbReference>
<keyword evidence="7" id="KW-1185">Reference proteome</keyword>
<evidence type="ECO:0000313" key="6">
    <source>
        <dbReference type="EMBL" id="MFG3189740.1"/>
    </source>
</evidence>
<name>A0ABW7BTL5_9ACTN</name>
<evidence type="ECO:0000256" key="2">
    <source>
        <dbReference type="ARBA" id="ARBA00022450"/>
    </source>
</evidence>
<feature type="compositionally biased region" description="Low complexity" evidence="4">
    <location>
        <begin position="1"/>
        <end position="18"/>
    </location>
</feature>
<evidence type="ECO:0000256" key="4">
    <source>
        <dbReference type="SAM" id="MobiDB-lite"/>
    </source>
</evidence>
<feature type="compositionally biased region" description="Low complexity" evidence="4">
    <location>
        <begin position="617"/>
        <end position="635"/>
    </location>
</feature>
<feature type="region of interest" description="Disordered" evidence="4">
    <location>
        <begin position="591"/>
        <end position="652"/>
    </location>
</feature>
<dbReference type="NCBIfam" id="TIGR01733">
    <property type="entry name" value="AA-adenyl-dom"/>
    <property type="match status" value="1"/>
</dbReference>
<dbReference type="InterPro" id="IPR045851">
    <property type="entry name" value="AMP-bd_C_sf"/>
</dbReference>
<dbReference type="SMART" id="SM00823">
    <property type="entry name" value="PKS_PP"/>
    <property type="match status" value="1"/>
</dbReference>
<dbReference type="SUPFAM" id="SSF56801">
    <property type="entry name" value="Acetyl-CoA synthetase-like"/>
    <property type="match status" value="1"/>
</dbReference>
<dbReference type="InterPro" id="IPR023213">
    <property type="entry name" value="CAT-like_dom_sf"/>
</dbReference>
<dbReference type="InterPro" id="IPR020806">
    <property type="entry name" value="PKS_PP-bd"/>
</dbReference>
<comment type="cofactor">
    <cofactor evidence="1">
        <name>pantetheine 4'-phosphate</name>
        <dbReference type="ChEBI" id="CHEBI:47942"/>
    </cofactor>
</comment>
<evidence type="ECO:0000256" key="3">
    <source>
        <dbReference type="ARBA" id="ARBA00022553"/>
    </source>
</evidence>
<dbReference type="Pfam" id="PF00550">
    <property type="entry name" value="PP-binding"/>
    <property type="match status" value="1"/>
</dbReference>
<keyword evidence="2" id="KW-0596">Phosphopantetheine</keyword>
<evidence type="ECO:0000256" key="1">
    <source>
        <dbReference type="ARBA" id="ARBA00001957"/>
    </source>
</evidence>
<dbReference type="CDD" id="cd05930">
    <property type="entry name" value="A_NRPS"/>
    <property type="match status" value="1"/>
</dbReference>
<dbReference type="Pfam" id="PF00501">
    <property type="entry name" value="AMP-binding"/>
    <property type="match status" value="1"/>
</dbReference>
<dbReference type="CDD" id="cd19531">
    <property type="entry name" value="LCL_NRPS-like"/>
    <property type="match status" value="1"/>
</dbReference>
<dbReference type="InterPro" id="IPR010071">
    <property type="entry name" value="AA_adenyl_dom"/>
</dbReference>